<dbReference type="Pfam" id="PF13677">
    <property type="entry name" value="MotB_plug"/>
    <property type="match status" value="1"/>
</dbReference>
<dbReference type="PROSITE" id="PS51123">
    <property type="entry name" value="OMPA_2"/>
    <property type="match status" value="1"/>
</dbReference>
<dbReference type="InterPro" id="IPR036737">
    <property type="entry name" value="OmpA-like_sf"/>
</dbReference>
<comment type="subcellular location">
    <subcellularLocation>
        <location evidence="1">Cell membrane</location>
        <topology evidence="1">Single-pass membrane protein</topology>
    </subcellularLocation>
</comment>
<keyword evidence="12" id="KW-1185">Reference proteome</keyword>
<dbReference type="InterPro" id="IPR025713">
    <property type="entry name" value="MotB-like_N_dom"/>
</dbReference>
<keyword evidence="5 9" id="KW-1133">Transmembrane helix</keyword>
<comment type="similarity">
    <text evidence="2">Belongs to the MotB family.</text>
</comment>
<evidence type="ECO:0000313" key="11">
    <source>
        <dbReference type="EMBL" id="NHN31822.1"/>
    </source>
</evidence>
<dbReference type="RefSeq" id="WP_166152108.1">
    <property type="nucleotide sequence ID" value="NZ_JAAOIW010000006.1"/>
</dbReference>
<evidence type="ECO:0000256" key="2">
    <source>
        <dbReference type="ARBA" id="ARBA00008914"/>
    </source>
</evidence>
<evidence type="ECO:0000259" key="10">
    <source>
        <dbReference type="PROSITE" id="PS51123"/>
    </source>
</evidence>
<dbReference type="PANTHER" id="PTHR30329:SF21">
    <property type="entry name" value="LIPOPROTEIN YIAD-RELATED"/>
    <property type="match status" value="1"/>
</dbReference>
<reference evidence="11" key="1">
    <citation type="submission" date="2020-03" db="EMBL/GenBank/DDBJ databases">
        <title>Draft sequencing of Paenibacilllus sp. S3N08.</title>
        <authorList>
            <person name="Kim D.-U."/>
        </authorList>
    </citation>
    <scope>NUCLEOTIDE SEQUENCE</scope>
    <source>
        <strain evidence="11">S3N08</strain>
    </source>
</reference>
<evidence type="ECO:0000256" key="1">
    <source>
        <dbReference type="ARBA" id="ARBA00004162"/>
    </source>
</evidence>
<dbReference type="Gene3D" id="3.30.1330.60">
    <property type="entry name" value="OmpA-like domain"/>
    <property type="match status" value="1"/>
</dbReference>
<gene>
    <name evidence="11" type="ORF">G9U52_18460</name>
</gene>
<accession>A0ABX0J5Y4</accession>
<keyword evidence="4 9" id="KW-0812">Transmembrane</keyword>
<dbReference type="InterPro" id="IPR006665">
    <property type="entry name" value="OmpA-like"/>
</dbReference>
<sequence>MSKKRHEHHEEHIDESWLIPYADILTLLLALFIILFASSQIDSKKYESIMKGLNAGFNGGTGMFEVSNIVPLNVSPNAEKKKEDETKKEDKTQDQNSQQDQQLKAMFEKEAQDLKELQEKLEGYIKDNGLTTQLETKLNEDMLKITIRDNALFQSGSADIKPESQMLAQTISSMLSSYKEFNVEVSGFTDNRPINTREFQSNWDLSAKRSLNFMKFLILNDQIDPSRYRSIGYGEYQPIDTNDTVDGRAKNRRVEVNILRQLKASGAKSFIP</sequence>
<proteinExistence type="inferred from homology"/>
<dbReference type="PANTHER" id="PTHR30329">
    <property type="entry name" value="STATOR ELEMENT OF FLAGELLAR MOTOR COMPLEX"/>
    <property type="match status" value="1"/>
</dbReference>
<dbReference type="Proteomes" id="UP001165962">
    <property type="component" value="Unassembled WGS sequence"/>
</dbReference>
<feature type="transmembrane region" description="Helical" evidence="9">
    <location>
        <begin position="21"/>
        <end position="41"/>
    </location>
</feature>
<dbReference type="CDD" id="cd07185">
    <property type="entry name" value="OmpA_C-like"/>
    <property type="match status" value="1"/>
</dbReference>
<comment type="caution">
    <text evidence="11">The sequence shown here is derived from an EMBL/GenBank/DDBJ whole genome shotgun (WGS) entry which is preliminary data.</text>
</comment>
<evidence type="ECO:0000256" key="5">
    <source>
        <dbReference type="ARBA" id="ARBA00022989"/>
    </source>
</evidence>
<feature type="domain" description="OmpA-like" evidence="10">
    <location>
        <begin position="140"/>
        <end position="262"/>
    </location>
</feature>
<dbReference type="InterPro" id="IPR050330">
    <property type="entry name" value="Bact_OuterMem_StrucFunc"/>
</dbReference>
<evidence type="ECO:0000256" key="6">
    <source>
        <dbReference type="ARBA" id="ARBA00023136"/>
    </source>
</evidence>
<evidence type="ECO:0000256" key="4">
    <source>
        <dbReference type="ARBA" id="ARBA00022692"/>
    </source>
</evidence>
<keyword evidence="6 7" id="KW-0472">Membrane</keyword>
<evidence type="ECO:0000256" key="7">
    <source>
        <dbReference type="PROSITE-ProRule" id="PRU00473"/>
    </source>
</evidence>
<organism evidence="11 12">
    <name type="scientific">Paenibacillus agricola</name>
    <dbReference type="NCBI Taxonomy" id="2716264"/>
    <lineage>
        <taxon>Bacteria</taxon>
        <taxon>Bacillati</taxon>
        <taxon>Bacillota</taxon>
        <taxon>Bacilli</taxon>
        <taxon>Bacillales</taxon>
        <taxon>Paenibacillaceae</taxon>
        <taxon>Paenibacillus</taxon>
    </lineage>
</organism>
<evidence type="ECO:0000256" key="9">
    <source>
        <dbReference type="SAM" id="Phobius"/>
    </source>
</evidence>
<evidence type="ECO:0000256" key="8">
    <source>
        <dbReference type="SAM" id="MobiDB-lite"/>
    </source>
</evidence>
<evidence type="ECO:0000313" key="12">
    <source>
        <dbReference type="Proteomes" id="UP001165962"/>
    </source>
</evidence>
<feature type="region of interest" description="Disordered" evidence="8">
    <location>
        <begin position="75"/>
        <end position="102"/>
    </location>
</feature>
<dbReference type="EMBL" id="JAAOIW010000006">
    <property type="protein sequence ID" value="NHN31822.1"/>
    <property type="molecule type" value="Genomic_DNA"/>
</dbReference>
<evidence type="ECO:0000256" key="3">
    <source>
        <dbReference type="ARBA" id="ARBA00022475"/>
    </source>
</evidence>
<keyword evidence="3" id="KW-1003">Cell membrane</keyword>
<protein>
    <submittedName>
        <fullName evidence="11">OmpA family protein</fullName>
    </submittedName>
</protein>
<name>A0ABX0J5Y4_9BACL</name>
<dbReference type="SUPFAM" id="SSF103088">
    <property type="entry name" value="OmpA-like"/>
    <property type="match status" value="1"/>
</dbReference>
<feature type="compositionally biased region" description="Basic and acidic residues" evidence="8">
    <location>
        <begin position="78"/>
        <end position="93"/>
    </location>
</feature>
<dbReference type="Pfam" id="PF00691">
    <property type="entry name" value="OmpA"/>
    <property type="match status" value="1"/>
</dbReference>